<keyword evidence="5 7" id="KW-0472">Membrane</keyword>
<proteinExistence type="inferred from homology"/>
<dbReference type="SMART" id="SM01378">
    <property type="entry name" value="Romo1"/>
    <property type="match status" value="1"/>
</dbReference>
<name>A0AAD9UNS5_9APIC</name>
<keyword evidence="9" id="KW-1185">Reference proteome</keyword>
<evidence type="ECO:0000313" key="9">
    <source>
        <dbReference type="Proteomes" id="UP001214638"/>
    </source>
</evidence>
<evidence type="ECO:0000256" key="7">
    <source>
        <dbReference type="SAM" id="Phobius"/>
    </source>
</evidence>
<evidence type="ECO:0000256" key="4">
    <source>
        <dbReference type="ARBA" id="ARBA00022989"/>
    </source>
</evidence>
<dbReference type="EMBL" id="JALLKP010000002">
    <property type="protein sequence ID" value="KAK2196343.1"/>
    <property type="molecule type" value="Genomic_DNA"/>
</dbReference>
<accession>A0AAD9UNS5</accession>
<dbReference type="PANTHER" id="PTHR28525">
    <property type="entry name" value="REACTIVE OXYGEN SPECIES MODULATOR 1"/>
    <property type="match status" value="1"/>
</dbReference>
<dbReference type="GO" id="GO:0030150">
    <property type="term" value="P:protein import into mitochondrial matrix"/>
    <property type="evidence" value="ECO:0007669"/>
    <property type="project" value="TreeGrafter"/>
</dbReference>
<evidence type="ECO:0000256" key="6">
    <source>
        <dbReference type="SAM" id="MobiDB-lite"/>
    </source>
</evidence>
<evidence type="ECO:0000256" key="1">
    <source>
        <dbReference type="ARBA" id="ARBA00004370"/>
    </source>
</evidence>
<dbReference type="GO" id="GO:0045039">
    <property type="term" value="P:protein insertion into mitochondrial inner membrane"/>
    <property type="evidence" value="ECO:0007669"/>
    <property type="project" value="TreeGrafter"/>
</dbReference>
<feature type="transmembrane region" description="Helical" evidence="7">
    <location>
        <begin position="108"/>
        <end position="130"/>
    </location>
</feature>
<dbReference type="KEGG" id="bdw:94335884"/>
<dbReference type="Pfam" id="PF10247">
    <property type="entry name" value="Romo1"/>
    <property type="match status" value="1"/>
</dbReference>
<dbReference type="PANTHER" id="PTHR28525:SF1">
    <property type="entry name" value="REACTIVE OXYGEN SPECIES MODULATOR 1"/>
    <property type="match status" value="1"/>
</dbReference>
<reference evidence="8" key="1">
    <citation type="journal article" date="2023" name="Nat. Microbiol.">
        <title>Babesia duncani multi-omics identifies virulence factors and drug targets.</title>
        <authorList>
            <person name="Singh P."/>
            <person name="Lonardi S."/>
            <person name="Liang Q."/>
            <person name="Vydyam P."/>
            <person name="Khabirova E."/>
            <person name="Fang T."/>
            <person name="Gihaz S."/>
            <person name="Thekkiniath J."/>
            <person name="Munshi M."/>
            <person name="Abel S."/>
            <person name="Ciampossin L."/>
            <person name="Batugedara G."/>
            <person name="Gupta M."/>
            <person name="Lu X.M."/>
            <person name="Lenz T."/>
            <person name="Chakravarty S."/>
            <person name="Cornillot E."/>
            <person name="Hu Y."/>
            <person name="Ma W."/>
            <person name="Gonzalez L.M."/>
            <person name="Sanchez S."/>
            <person name="Estrada K."/>
            <person name="Sanchez-Flores A."/>
            <person name="Montero E."/>
            <person name="Harb O.S."/>
            <person name="Le Roch K.G."/>
            <person name="Mamoun C.B."/>
        </authorList>
    </citation>
    <scope>NUCLEOTIDE SEQUENCE</scope>
    <source>
        <strain evidence="8">WA1</strain>
    </source>
</reference>
<evidence type="ECO:0000256" key="3">
    <source>
        <dbReference type="ARBA" id="ARBA00022692"/>
    </source>
</evidence>
<organism evidence="8 9">
    <name type="scientific">Babesia duncani</name>
    <dbReference type="NCBI Taxonomy" id="323732"/>
    <lineage>
        <taxon>Eukaryota</taxon>
        <taxon>Sar</taxon>
        <taxon>Alveolata</taxon>
        <taxon>Apicomplexa</taxon>
        <taxon>Aconoidasida</taxon>
        <taxon>Piroplasmida</taxon>
        <taxon>Babesiidae</taxon>
        <taxon>Babesia</taxon>
    </lineage>
</organism>
<dbReference type="InterPro" id="IPR018450">
    <property type="entry name" value="Romo1/Mgr2"/>
</dbReference>
<feature type="transmembrane region" description="Helical" evidence="7">
    <location>
        <begin position="136"/>
        <end position="159"/>
    </location>
</feature>
<dbReference type="AlphaFoldDB" id="A0AAD9UNS5"/>
<keyword evidence="4 7" id="KW-1133">Transmembrane helix</keyword>
<dbReference type="GeneID" id="94335884"/>
<comment type="caution">
    <text evidence="8">The sequence shown here is derived from an EMBL/GenBank/DDBJ whole genome shotgun (WGS) entry which is preliminary data.</text>
</comment>
<keyword evidence="3 7" id="KW-0812">Transmembrane</keyword>
<dbReference type="GO" id="GO:0005744">
    <property type="term" value="C:TIM23 mitochondrial import inner membrane translocase complex"/>
    <property type="evidence" value="ECO:0007669"/>
    <property type="project" value="TreeGrafter"/>
</dbReference>
<dbReference type="Proteomes" id="UP001214638">
    <property type="component" value="Unassembled WGS sequence"/>
</dbReference>
<feature type="region of interest" description="Disordered" evidence="6">
    <location>
        <begin position="1"/>
        <end position="46"/>
    </location>
</feature>
<evidence type="ECO:0000256" key="5">
    <source>
        <dbReference type="ARBA" id="ARBA00023136"/>
    </source>
</evidence>
<sequence length="161" mass="17286">MWPFGDSSGNNNVAKSPYDDKVPPPPSGGPFVAPPKPPRNLQSDVSNNIQFTGFTPPPKIKVETNYNDLDYSNYTLSNDSYGKQSNDGIVERIKSNPRTKACYESVKIGCKMGGAVGGIFGSITGLYASLRHRNLMILPISTVGGAISFGFFLGCGMIIKC</sequence>
<gene>
    <name evidence="8" type="ORF">BdWA1_001586</name>
</gene>
<comment type="subcellular location">
    <subcellularLocation>
        <location evidence="1">Membrane</location>
    </subcellularLocation>
</comment>
<evidence type="ECO:0000256" key="2">
    <source>
        <dbReference type="ARBA" id="ARBA00007839"/>
    </source>
</evidence>
<dbReference type="RefSeq" id="XP_067803185.1">
    <property type="nucleotide sequence ID" value="XM_067946621.1"/>
</dbReference>
<comment type="similarity">
    <text evidence="2">Belongs to the MGR2 family.</text>
</comment>
<feature type="compositionally biased region" description="Pro residues" evidence="6">
    <location>
        <begin position="23"/>
        <end position="38"/>
    </location>
</feature>
<evidence type="ECO:0000313" key="8">
    <source>
        <dbReference type="EMBL" id="KAK2196343.1"/>
    </source>
</evidence>
<protein>
    <submittedName>
        <fullName evidence="8">Romo1-Mgr2</fullName>
    </submittedName>
</protein>